<feature type="compositionally biased region" description="Polar residues" evidence="2">
    <location>
        <begin position="41"/>
        <end position="56"/>
    </location>
</feature>
<feature type="domain" description="DUF4352" evidence="4">
    <location>
        <begin position="69"/>
        <end position="181"/>
    </location>
</feature>
<organism evidence="5 6">
    <name type="scientific">Ruminococcus flavefaciens 007c</name>
    <dbReference type="NCBI Taxonomy" id="1341157"/>
    <lineage>
        <taxon>Bacteria</taxon>
        <taxon>Bacillati</taxon>
        <taxon>Bacillota</taxon>
        <taxon>Clostridia</taxon>
        <taxon>Eubacteriales</taxon>
        <taxon>Oscillospiraceae</taxon>
        <taxon>Ruminococcus</taxon>
    </lineage>
</organism>
<dbReference type="EMBL" id="ATAX01000010">
    <property type="protein sequence ID" value="EWM54678.1"/>
    <property type="molecule type" value="Genomic_DNA"/>
</dbReference>
<dbReference type="InterPro" id="IPR029051">
    <property type="entry name" value="DUF4352"/>
</dbReference>
<protein>
    <recommendedName>
        <fullName evidence="4">DUF4352 domain-containing protein</fullName>
    </recommendedName>
</protein>
<name>W7ULM8_RUMFL</name>
<dbReference type="InterPro" id="IPR029050">
    <property type="entry name" value="Immunoprotect_excell_Ig-like"/>
</dbReference>
<feature type="chain" id="PRO_5039264545" description="DUF4352 domain-containing protein" evidence="3">
    <location>
        <begin position="22"/>
        <end position="213"/>
    </location>
</feature>
<feature type="signal peptide" evidence="3">
    <location>
        <begin position="1"/>
        <end position="21"/>
    </location>
</feature>
<keyword evidence="1 3" id="KW-0732">Signal</keyword>
<dbReference type="PROSITE" id="PS51257">
    <property type="entry name" value="PROKAR_LIPOPROTEIN"/>
    <property type="match status" value="1"/>
</dbReference>
<evidence type="ECO:0000313" key="5">
    <source>
        <dbReference type="EMBL" id="EWM54678.1"/>
    </source>
</evidence>
<feature type="region of interest" description="Disordered" evidence="2">
    <location>
        <begin position="41"/>
        <end position="61"/>
    </location>
</feature>
<evidence type="ECO:0000256" key="3">
    <source>
        <dbReference type="SAM" id="SignalP"/>
    </source>
</evidence>
<dbReference type="OrthoDB" id="1819970at2"/>
<evidence type="ECO:0000259" key="4">
    <source>
        <dbReference type="Pfam" id="PF11611"/>
    </source>
</evidence>
<dbReference type="Gene3D" id="2.60.40.1240">
    <property type="match status" value="1"/>
</dbReference>
<dbReference type="AlphaFoldDB" id="W7ULM8"/>
<dbReference type="PATRIC" id="fig|1341157.4.peg.732"/>
<evidence type="ECO:0000256" key="1">
    <source>
        <dbReference type="ARBA" id="ARBA00022729"/>
    </source>
</evidence>
<keyword evidence="6" id="KW-1185">Reference proteome</keyword>
<dbReference type="Proteomes" id="UP000019365">
    <property type="component" value="Unassembled WGS sequence"/>
</dbReference>
<evidence type="ECO:0000313" key="6">
    <source>
        <dbReference type="Proteomes" id="UP000019365"/>
    </source>
</evidence>
<reference evidence="5 6" key="1">
    <citation type="journal article" date="2014" name="PLoS ONE">
        <title>Rumen cellulosomics: divergent fiber-degrading strategies revealed by comparative genome-wide analysis of six ruminococcal strains.</title>
        <authorList>
            <person name="Dassa B."/>
            <person name="Borovok I."/>
            <person name="Ruimy-Israeli V."/>
            <person name="Lamed R."/>
            <person name="Flint H.J."/>
            <person name="Duncan S.H."/>
            <person name="Henrissat B."/>
            <person name="Coutinho P."/>
            <person name="Morrison M."/>
            <person name="Mosoni P."/>
            <person name="Yeoman C.J."/>
            <person name="White B.A."/>
            <person name="Bayer E.A."/>
        </authorList>
    </citation>
    <scope>NUCLEOTIDE SEQUENCE [LARGE SCALE GENOMIC DNA]</scope>
    <source>
        <strain evidence="5 6">007c</strain>
    </source>
</reference>
<evidence type="ECO:0000256" key="2">
    <source>
        <dbReference type="SAM" id="MobiDB-lite"/>
    </source>
</evidence>
<accession>W7ULM8</accession>
<gene>
    <name evidence="5" type="ORF">RF007C_04255</name>
</gene>
<comment type="caution">
    <text evidence="5">The sequence shown here is derived from an EMBL/GenBank/DDBJ whole genome shotgun (WGS) entry which is preliminary data.</text>
</comment>
<dbReference type="RefSeq" id="WP_037297297.1">
    <property type="nucleotide sequence ID" value="NZ_ATAX01000010.1"/>
</dbReference>
<dbReference type="Pfam" id="PF11611">
    <property type="entry name" value="DUF4352"/>
    <property type="match status" value="1"/>
</dbReference>
<proteinExistence type="predicted"/>
<sequence length="213" mass="23216">MKTSKLSALLLTAVLTASVSAGCLDKKTSVSVDEPVISTNATNGEALTPRTDNTSHGDIGQNKIDGEFDKEIKENDMGFTLHSVIVPEIREGGQKFVYLDITLRNYTDAAYNISTLNNFYIILPDGQEVYSDVRTQLYAQSNFSADKYFLDPFDIPSNGQFSGTIGGFTIGEDVNEFTLGFYPTGSDSHAKETVVLYKITADDLKAPDSALLK</sequence>